<dbReference type="Gene3D" id="3.10.450.50">
    <property type="match status" value="1"/>
</dbReference>
<evidence type="ECO:0000313" key="4">
    <source>
        <dbReference type="EMBL" id="CAB4939611.1"/>
    </source>
</evidence>
<evidence type="ECO:0000259" key="2">
    <source>
        <dbReference type="Pfam" id="PF04542"/>
    </source>
</evidence>
<accession>A0A6J7J9U2</accession>
<dbReference type="InterPro" id="IPR052704">
    <property type="entry name" value="ECF_Sigma-70_Domain"/>
</dbReference>
<feature type="domain" description="RNA polymerase sigma-70 region 2" evidence="2">
    <location>
        <begin position="8"/>
        <end position="70"/>
    </location>
</feature>
<dbReference type="SUPFAM" id="SSF88946">
    <property type="entry name" value="Sigma2 domain of RNA polymerase sigma factors"/>
    <property type="match status" value="1"/>
</dbReference>
<dbReference type="InterPro" id="IPR014284">
    <property type="entry name" value="RNA_pol_sigma-70_dom"/>
</dbReference>
<feature type="domain" description="RNA polymerase sigma factor 70 region 4 type 2" evidence="3">
    <location>
        <begin position="104"/>
        <end position="153"/>
    </location>
</feature>
<dbReference type="InterPro" id="IPR014303">
    <property type="entry name" value="RNA_pol_sigma-70_ECF"/>
</dbReference>
<dbReference type="Gene3D" id="1.10.10.10">
    <property type="entry name" value="Winged helix-like DNA-binding domain superfamily/Winged helix DNA-binding domain"/>
    <property type="match status" value="1"/>
</dbReference>
<protein>
    <submittedName>
        <fullName evidence="4">Unannotated protein</fullName>
    </submittedName>
</protein>
<dbReference type="SUPFAM" id="SSF54427">
    <property type="entry name" value="NTF2-like"/>
    <property type="match status" value="1"/>
</dbReference>
<dbReference type="InterPro" id="IPR013324">
    <property type="entry name" value="RNA_pol_sigma_r3/r4-like"/>
</dbReference>
<name>A0A6J7J9U2_9ZZZZ</name>
<dbReference type="NCBIfam" id="NF007214">
    <property type="entry name" value="PRK09636.1"/>
    <property type="match status" value="1"/>
</dbReference>
<organism evidence="4">
    <name type="scientific">freshwater metagenome</name>
    <dbReference type="NCBI Taxonomy" id="449393"/>
    <lineage>
        <taxon>unclassified sequences</taxon>
        <taxon>metagenomes</taxon>
        <taxon>ecological metagenomes</taxon>
    </lineage>
</organism>
<sequence length="287" mass="31575">MSTEHLLAHRNLLFTVAYEMLGSAADAEDVVQEVWLRWVDVDIEQVRDPRAYLVRMTTRLALNRLRTLARRREDYVGTWLPEPVLTSPDVAQDVELADSVSTAMLLVLETLPPSERAVFVLREVFDVPYAEIAEAVGKSEPAVRQVASRARAHVAERRPRSSVSTAERDAVIERFRAATETGDLQGLMDVLAPDMVLMTDGGGKVQAALNPIRGRDKVLRFLAGVTPDALELEPVWLNGSPGIQFVVDGQRDGVGTMLVEDGVVTRLFLVRNPDKLGAVGTEVGLGR</sequence>
<dbReference type="NCBIfam" id="TIGR02937">
    <property type="entry name" value="sigma70-ECF"/>
    <property type="match status" value="1"/>
</dbReference>
<comment type="subunit">
    <text evidence="1">Interacts transiently with the RNA polymerase catalytic core formed by RpoA, RpoB, RpoC and RpoZ (2 alpha, 1 beta, 1 beta' and 1 omega subunit) to form the RNA polymerase holoenzyme that can initiate transcription.</text>
</comment>
<dbReference type="InterPro" id="IPR013249">
    <property type="entry name" value="RNA_pol_sigma70_r4_t2"/>
</dbReference>
<reference evidence="4" key="1">
    <citation type="submission" date="2020-05" db="EMBL/GenBank/DDBJ databases">
        <authorList>
            <person name="Chiriac C."/>
            <person name="Salcher M."/>
            <person name="Ghai R."/>
            <person name="Kavagutti S V."/>
        </authorList>
    </citation>
    <scope>NUCLEOTIDE SEQUENCE</scope>
</reference>
<dbReference type="GO" id="GO:0016987">
    <property type="term" value="F:sigma factor activity"/>
    <property type="evidence" value="ECO:0007669"/>
    <property type="project" value="InterPro"/>
</dbReference>
<dbReference type="EMBL" id="CAFBMW010000013">
    <property type="protein sequence ID" value="CAB4939611.1"/>
    <property type="molecule type" value="Genomic_DNA"/>
</dbReference>
<dbReference type="InterPro" id="IPR036388">
    <property type="entry name" value="WH-like_DNA-bd_sf"/>
</dbReference>
<evidence type="ECO:0000259" key="3">
    <source>
        <dbReference type="Pfam" id="PF08281"/>
    </source>
</evidence>
<dbReference type="SUPFAM" id="SSF88659">
    <property type="entry name" value="Sigma3 and sigma4 domains of RNA polymerase sigma factors"/>
    <property type="match status" value="1"/>
</dbReference>
<gene>
    <name evidence="4" type="ORF">UFOPK3662_01792</name>
</gene>
<dbReference type="PANTHER" id="PTHR30173:SF36">
    <property type="entry name" value="ECF RNA POLYMERASE SIGMA FACTOR SIGJ"/>
    <property type="match status" value="1"/>
</dbReference>
<dbReference type="NCBIfam" id="TIGR02957">
    <property type="entry name" value="SigX4"/>
    <property type="match status" value="1"/>
</dbReference>
<dbReference type="Pfam" id="PF08281">
    <property type="entry name" value="Sigma70_r4_2"/>
    <property type="match status" value="1"/>
</dbReference>
<dbReference type="InterPro" id="IPR013325">
    <property type="entry name" value="RNA_pol_sigma_r2"/>
</dbReference>
<dbReference type="AlphaFoldDB" id="A0A6J7J9U2"/>
<dbReference type="Gene3D" id="1.10.1740.10">
    <property type="match status" value="1"/>
</dbReference>
<dbReference type="PANTHER" id="PTHR30173">
    <property type="entry name" value="SIGMA 19 FACTOR"/>
    <property type="match status" value="1"/>
</dbReference>
<dbReference type="InterPro" id="IPR007627">
    <property type="entry name" value="RNA_pol_sigma70_r2"/>
</dbReference>
<dbReference type="InterPro" id="IPR032710">
    <property type="entry name" value="NTF2-like_dom_sf"/>
</dbReference>
<evidence type="ECO:0000256" key="1">
    <source>
        <dbReference type="ARBA" id="ARBA00011344"/>
    </source>
</evidence>
<dbReference type="CDD" id="cd06171">
    <property type="entry name" value="Sigma70_r4"/>
    <property type="match status" value="1"/>
</dbReference>
<dbReference type="GO" id="GO:0006352">
    <property type="term" value="P:DNA-templated transcription initiation"/>
    <property type="evidence" value="ECO:0007669"/>
    <property type="project" value="InterPro"/>
</dbReference>
<dbReference type="Pfam" id="PF04542">
    <property type="entry name" value="Sigma70_r2"/>
    <property type="match status" value="1"/>
</dbReference>
<proteinExistence type="predicted"/>
<dbReference type="GO" id="GO:0003677">
    <property type="term" value="F:DNA binding"/>
    <property type="evidence" value="ECO:0007669"/>
    <property type="project" value="InterPro"/>
</dbReference>